<proteinExistence type="predicted"/>
<gene>
    <name evidence="1" type="ORF">QCA50_015342</name>
</gene>
<dbReference type="AlphaFoldDB" id="A0AAW0FTN2"/>
<evidence type="ECO:0000313" key="2">
    <source>
        <dbReference type="Proteomes" id="UP001385951"/>
    </source>
</evidence>
<name>A0AAW0FTN2_9APHY</name>
<dbReference type="Proteomes" id="UP001385951">
    <property type="component" value="Unassembled WGS sequence"/>
</dbReference>
<organism evidence="1 2">
    <name type="scientific">Cerrena zonata</name>
    <dbReference type="NCBI Taxonomy" id="2478898"/>
    <lineage>
        <taxon>Eukaryota</taxon>
        <taxon>Fungi</taxon>
        <taxon>Dikarya</taxon>
        <taxon>Basidiomycota</taxon>
        <taxon>Agaricomycotina</taxon>
        <taxon>Agaricomycetes</taxon>
        <taxon>Polyporales</taxon>
        <taxon>Cerrenaceae</taxon>
        <taxon>Cerrena</taxon>
    </lineage>
</organism>
<accession>A0AAW0FTN2</accession>
<protein>
    <submittedName>
        <fullName evidence="1">Uncharacterized protein</fullName>
    </submittedName>
</protein>
<comment type="caution">
    <text evidence="1">The sequence shown here is derived from an EMBL/GenBank/DDBJ whole genome shotgun (WGS) entry which is preliminary data.</text>
</comment>
<dbReference type="EMBL" id="JASBNA010000040">
    <property type="protein sequence ID" value="KAK7681609.1"/>
    <property type="molecule type" value="Genomic_DNA"/>
</dbReference>
<keyword evidence="2" id="KW-1185">Reference proteome</keyword>
<evidence type="ECO:0000313" key="1">
    <source>
        <dbReference type="EMBL" id="KAK7681609.1"/>
    </source>
</evidence>
<sequence length="101" mass="11429">MRMCYFNSPLFILNEYLFTYHSLVGKLPDVFRKRLAGQGFPTRGRPGGWAEVYRAFTQCKFVEDEGDVVFYKNAFGLAQTKGIINDNSASDSGVEMIDKDA</sequence>
<reference evidence="1 2" key="1">
    <citation type="submission" date="2022-09" db="EMBL/GenBank/DDBJ databases">
        <authorList>
            <person name="Palmer J.M."/>
        </authorList>
    </citation>
    <scope>NUCLEOTIDE SEQUENCE [LARGE SCALE GENOMIC DNA]</scope>
    <source>
        <strain evidence="1 2">DSM 7382</strain>
    </source>
</reference>